<evidence type="ECO:0000313" key="1">
    <source>
        <dbReference type="EMBL" id="OCS91103.1"/>
    </source>
</evidence>
<reference evidence="1 2" key="1">
    <citation type="submission" date="2016-07" db="EMBL/GenBank/DDBJ databases">
        <title>Caryophanon latum genome sequencing.</title>
        <authorList>
            <person name="Verma A."/>
            <person name="Pal Y."/>
            <person name="Krishnamurthi S."/>
        </authorList>
    </citation>
    <scope>NUCLEOTIDE SEQUENCE [LARGE SCALE GENOMIC DNA]</scope>
    <source>
        <strain evidence="1 2">DSM 14151</strain>
    </source>
</reference>
<gene>
    <name evidence="1" type="ORF">A6K76_10185</name>
</gene>
<evidence type="ECO:0000313" key="2">
    <source>
        <dbReference type="Proteomes" id="UP000093482"/>
    </source>
</evidence>
<comment type="caution">
    <text evidence="1">The sequence shown here is derived from an EMBL/GenBank/DDBJ whole genome shotgun (WGS) entry which is preliminary data.</text>
</comment>
<protein>
    <submittedName>
        <fullName evidence="1">Uncharacterized protein</fullName>
    </submittedName>
</protein>
<proteinExistence type="predicted"/>
<dbReference type="EMBL" id="MATO01000031">
    <property type="protein sequence ID" value="OCS91103.1"/>
    <property type="molecule type" value="Genomic_DNA"/>
</dbReference>
<dbReference type="AlphaFoldDB" id="A0A1C0YVB8"/>
<accession>A0A1C0YVB8</accession>
<organism evidence="1 2">
    <name type="scientific">Caryophanon latum</name>
    <dbReference type="NCBI Taxonomy" id="33977"/>
    <lineage>
        <taxon>Bacteria</taxon>
        <taxon>Bacillati</taxon>
        <taxon>Bacillota</taxon>
        <taxon>Bacilli</taxon>
        <taxon>Bacillales</taxon>
        <taxon>Caryophanaceae</taxon>
        <taxon>Caryophanon</taxon>
    </lineage>
</organism>
<sequence length="111" mass="13204">MDVALTAFLEPVVSFPAGVRLLFQAIFIRQLQLVVMNREFCEKIRNLLQDCINMFRILEINDRIQENVYLFFRYVELIKCKLCRHFIFLGLLSKKSVTENCLRGRWGEIDE</sequence>
<dbReference type="Proteomes" id="UP000093482">
    <property type="component" value="Unassembled WGS sequence"/>
</dbReference>
<keyword evidence="2" id="KW-1185">Reference proteome</keyword>
<name>A0A1C0YVB8_9BACL</name>